<protein>
    <submittedName>
        <fullName evidence="1">Uncharacterized protein</fullName>
    </submittedName>
</protein>
<reference evidence="1" key="1">
    <citation type="journal article" date="2023" name="Science">
        <title>Genome structures resolve the early diversification of teleost fishes.</title>
        <authorList>
            <person name="Parey E."/>
            <person name="Louis A."/>
            <person name="Montfort J."/>
            <person name="Bouchez O."/>
            <person name="Roques C."/>
            <person name="Iampietro C."/>
            <person name="Lluch J."/>
            <person name="Castinel A."/>
            <person name="Donnadieu C."/>
            <person name="Desvignes T."/>
            <person name="Floi Bucao C."/>
            <person name="Jouanno E."/>
            <person name="Wen M."/>
            <person name="Mejri S."/>
            <person name="Dirks R."/>
            <person name="Jansen H."/>
            <person name="Henkel C."/>
            <person name="Chen W.J."/>
            <person name="Zahm M."/>
            <person name="Cabau C."/>
            <person name="Klopp C."/>
            <person name="Thompson A.W."/>
            <person name="Robinson-Rechavi M."/>
            <person name="Braasch I."/>
            <person name="Lecointre G."/>
            <person name="Bobe J."/>
            <person name="Postlethwait J.H."/>
            <person name="Berthelot C."/>
            <person name="Roest Crollius H."/>
            <person name="Guiguen Y."/>
        </authorList>
    </citation>
    <scope>NUCLEOTIDE SEQUENCE</scope>
    <source>
        <strain evidence="1">WJC10195</strain>
    </source>
</reference>
<dbReference type="EMBL" id="JAINUF010000003">
    <property type="protein sequence ID" value="KAJ8368421.1"/>
    <property type="molecule type" value="Genomic_DNA"/>
</dbReference>
<keyword evidence="2" id="KW-1185">Reference proteome</keyword>
<comment type="caution">
    <text evidence="1">The sequence shown here is derived from an EMBL/GenBank/DDBJ whole genome shotgun (WGS) entry which is preliminary data.</text>
</comment>
<sequence length="96" mass="10441">MSPTCHVPALTGVTLNRSRHTRLILRGLLHLGSDRASCVEVNGELPLVSGCPRSKLNLRTTPTAAARGDRHRHPLASNWPCACRSERAINFDCTTA</sequence>
<dbReference type="AlphaFoldDB" id="A0A9Q1FWB5"/>
<dbReference type="Proteomes" id="UP001152622">
    <property type="component" value="Chromosome 3"/>
</dbReference>
<name>A0A9Q1FWB5_SYNKA</name>
<evidence type="ECO:0000313" key="1">
    <source>
        <dbReference type="EMBL" id="KAJ8368421.1"/>
    </source>
</evidence>
<evidence type="ECO:0000313" key="2">
    <source>
        <dbReference type="Proteomes" id="UP001152622"/>
    </source>
</evidence>
<gene>
    <name evidence="1" type="ORF">SKAU_G00084490</name>
</gene>
<proteinExistence type="predicted"/>
<organism evidence="1 2">
    <name type="scientific">Synaphobranchus kaupii</name>
    <name type="common">Kaup's arrowtooth eel</name>
    <dbReference type="NCBI Taxonomy" id="118154"/>
    <lineage>
        <taxon>Eukaryota</taxon>
        <taxon>Metazoa</taxon>
        <taxon>Chordata</taxon>
        <taxon>Craniata</taxon>
        <taxon>Vertebrata</taxon>
        <taxon>Euteleostomi</taxon>
        <taxon>Actinopterygii</taxon>
        <taxon>Neopterygii</taxon>
        <taxon>Teleostei</taxon>
        <taxon>Anguilliformes</taxon>
        <taxon>Synaphobranchidae</taxon>
        <taxon>Synaphobranchus</taxon>
    </lineage>
</organism>
<accession>A0A9Q1FWB5</accession>